<dbReference type="Pfam" id="PF09723">
    <property type="entry name" value="Zn_ribbon_8"/>
    <property type="match status" value="1"/>
</dbReference>
<name>A0ABS9XY27_9ACTN</name>
<keyword evidence="4" id="KW-1185">Reference proteome</keyword>
<evidence type="ECO:0000313" key="3">
    <source>
        <dbReference type="EMBL" id="MCI3269863.1"/>
    </source>
</evidence>
<protein>
    <submittedName>
        <fullName evidence="3">Zinc ribbon domain-containing protein</fullName>
    </submittedName>
</protein>
<accession>A0ABS9XY27</accession>
<comment type="caution">
    <text evidence="3">The sequence shown here is derived from an EMBL/GenBank/DDBJ whole genome shotgun (WGS) entry which is preliminary data.</text>
</comment>
<sequence length="93" mass="10104">MATYPYRCASCGPFDVTRPIGHALSEVPCETCGKKARRVFTAPMLTRTPAPLTRALHAQEASAHEPRVVSEVPPARRGPAPAPDPRHARLPRP</sequence>
<gene>
    <name evidence="3" type="ORF">MQP27_01895</name>
</gene>
<evidence type="ECO:0000256" key="1">
    <source>
        <dbReference type="SAM" id="MobiDB-lite"/>
    </source>
</evidence>
<organism evidence="3 4">
    <name type="scientific">Streptomyces cylindrosporus</name>
    <dbReference type="NCBI Taxonomy" id="2927583"/>
    <lineage>
        <taxon>Bacteria</taxon>
        <taxon>Bacillati</taxon>
        <taxon>Actinomycetota</taxon>
        <taxon>Actinomycetes</taxon>
        <taxon>Kitasatosporales</taxon>
        <taxon>Streptomycetaceae</taxon>
        <taxon>Streptomyces</taxon>
    </lineage>
</organism>
<dbReference type="EMBL" id="JALDAY010000001">
    <property type="protein sequence ID" value="MCI3269863.1"/>
    <property type="molecule type" value="Genomic_DNA"/>
</dbReference>
<proteinExistence type="predicted"/>
<evidence type="ECO:0000313" key="4">
    <source>
        <dbReference type="Proteomes" id="UP001165269"/>
    </source>
</evidence>
<dbReference type="RefSeq" id="WP_242759973.1">
    <property type="nucleotide sequence ID" value="NZ_JALDAY010000001.1"/>
</dbReference>
<dbReference type="NCBIfam" id="TIGR02605">
    <property type="entry name" value="CxxC_CxxC_SSSS"/>
    <property type="match status" value="1"/>
</dbReference>
<feature type="region of interest" description="Disordered" evidence="1">
    <location>
        <begin position="58"/>
        <end position="93"/>
    </location>
</feature>
<evidence type="ECO:0000259" key="2">
    <source>
        <dbReference type="SMART" id="SM00834"/>
    </source>
</evidence>
<dbReference type="Proteomes" id="UP001165269">
    <property type="component" value="Unassembled WGS sequence"/>
</dbReference>
<reference evidence="3" key="1">
    <citation type="submission" date="2022-03" db="EMBL/GenBank/DDBJ databases">
        <title>Streptomyces 7R015 and 7R016 isolated from Barleria lupulina in Thailand.</title>
        <authorList>
            <person name="Kanchanasin P."/>
            <person name="Phongsopitanun W."/>
            <person name="Tanasupawat S."/>
        </authorList>
    </citation>
    <scope>NUCLEOTIDE SEQUENCE</scope>
    <source>
        <strain evidence="3">7R015</strain>
    </source>
</reference>
<dbReference type="SMART" id="SM00834">
    <property type="entry name" value="CxxC_CXXC_SSSS"/>
    <property type="match status" value="1"/>
</dbReference>
<dbReference type="InterPro" id="IPR013429">
    <property type="entry name" value="Regulatory_FmdB_Zinc_ribbon"/>
</dbReference>
<feature type="domain" description="Putative regulatory protein FmdB zinc ribbon" evidence="2">
    <location>
        <begin position="1"/>
        <end position="41"/>
    </location>
</feature>